<dbReference type="Gene3D" id="1.10.287.950">
    <property type="entry name" value="Methyl-accepting chemotaxis protein"/>
    <property type="match status" value="1"/>
</dbReference>
<keyword evidence="6" id="KW-1185">Reference proteome</keyword>
<dbReference type="PANTHER" id="PTHR32089:SF112">
    <property type="entry name" value="LYSOZYME-LIKE PROTEIN-RELATED"/>
    <property type="match status" value="1"/>
</dbReference>
<dbReference type="InterPro" id="IPR004089">
    <property type="entry name" value="MCPsignal_dom"/>
</dbReference>
<feature type="transmembrane region" description="Helical" evidence="3">
    <location>
        <begin position="43"/>
        <end position="65"/>
    </location>
</feature>
<evidence type="ECO:0000313" key="6">
    <source>
        <dbReference type="Proteomes" id="UP000831537"/>
    </source>
</evidence>
<dbReference type="SUPFAM" id="SSF58104">
    <property type="entry name" value="Methyl-accepting chemotaxis protein (MCP) signaling domain"/>
    <property type="match status" value="1"/>
</dbReference>
<protein>
    <submittedName>
        <fullName evidence="5">Methyl-accepting chemotaxis protein</fullName>
    </submittedName>
</protein>
<reference evidence="5 6" key="1">
    <citation type="submission" date="2022-04" db="EMBL/GenBank/DDBJ databases">
        <title>Gracilibacillus sp. isolated from saltern.</title>
        <authorList>
            <person name="Won M."/>
            <person name="Lee C.-M."/>
            <person name="Woen H.-Y."/>
            <person name="Kwon S.-W."/>
        </authorList>
    </citation>
    <scope>NUCLEOTIDE SEQUENCE [LARGE SCALE GENOMIC DNA]</scope>
    <source>
        <strain evidence="5 6">SSPM10-3</strain>
    </source>
</reference>
<organism evidence="5 6">
    <name type="scientific">Gracilibacillus salinarum</name>
    <dbReference type="NCBI Taxonomy" id="2932255"/>
    <lineage>
        <taxon>Bacteria</taxon>
        <taxon>Bacillati</taxon>
        <taxon>Bacillota</taxon>
        <taxon>Bacilli</taxon>
        <taxon>Bacillales</taxon>
        <taxon>Bacillaceae</taxon>
        <taxon>Gracilibacillus</taxon>
    </lineage>
</organism>
<keyword evidence="3" id="KW-0812">Transmembrane</keyword>
<keyword evidence="1 2" id="KW-0807">Transducer</keyword>
<keyword evidence="3" id="KW-1133">Transmembrane helix</keyword>
<dbReference type="Proteomes" id="UP000831537">
    <property type="component" value="Chromosome"/>
</dbReference>
<sequence>MMKKKANINKSNQFFILYSLLIAILSMAAMVLVLDFLSLTVTSIYFVISVFAVLVLATGFALLLVKWKPFSTAEDTITEETEVNATEMDDDTKELSSKTAAAAMQLQSTTKETSDAISEISTTMQDMASGVDTQANEIQEANQTSGQIFFSLKEIEESINFVSEISAQAIDQSRNGDEAVVKIMKQMELIGDQVNQSIEVVHQLDQKTNQVGDILSMITDISNQTNLLALNAAIEAARAGEHGQGFSVVADEVRKLAEQTNNATNQTQGLIQEIQAGTAEVTNVISKGGQSIKDGAALNDNVKEVFHEIAENIDEVDEFIGDLKSAIFDVTNNMHQMSTSMTKVSEEVTGSNANIENVVAVIEELNASMQEVSSSAHVLSDIANTLDEKMN</sequence>
<name>A0ABY4GJR4_9BACI</name>
<feature type="domain" description="Methyl-accepting transducer" evidence="4">
    <location>
        <begin position="109"/>
        <end position="356"/>
    </location>
</feature>
<accession>A0ABY4GJR4</accession>
<dbReference type="SMART" id="SM00283">
    <property type="entry name" value="MA"/>
    <property type="match status" value="1"/>
</dbReference>
<feature type="transmembrane region" description="Helical" evidence="3">
    <location>
        <begin position="12"/>
        <end position="37"/>
    </location>
</feature>
<gene>
    <name evidence="5" type="ORF">MUN87_17585</name>
</gene>
<dbReference type="RefSeq" id="WP_244742268.1">
    <property type="nucleotide sequence ID" value="NZ_CP095071.1"/>
</dbReference>
<evidence type="ECO:0000256" key="2">
    <source>
        <dbReference type="PROSITE-ProRule" id="PRU00284"/>
    </source>
</evidence>
<dbReference type="Pfam" id="PF00015">
    <property type="entry name" value="MCPsignal"/>
    <property type="match status" value="1"/>
</dbReference>
<evidence type="ECO:0000259" key="4">
    <source>
        <dbReference type="PROSITE" id="PS50111"/>
    </source>
</evidence>
<keyword evidence="3" id="KW-0472">Membrane</keyword>
<dbReference type="PROSITE" id="PS50111">
    <property type="entry name" value="CHEMOTAXIS_TRANSDUC_2"/>
    <property type="match status" value="1"/>
</dbReference>
<dbReference type="PANTHER" id="PTHR32089">
    <property type="entry name" value="METHYL-ACCEPTING CHEMOTAXIS PROTEIN MCPB"/>
    <property type="match status" value="1"/>
</dbReference>
<proteinExistence type="predicted"/>
<dbReference type="CDD" id="cd11386">
    <property type="entry name" value="MCP_signal"/>
    <property type="match status" value="1"/>
</dbReference>
<evidence type="ECO:0000256" key="1">
    <source>
        <dbReference type="ARBA" id="ARBA00023224"/>
    </source>
</evidence>
<evidence type="ECO:0000313" key="5">
    <source>
        <dbReference type="EMBL" id="UOQ84477.1"/>
    </source>
</evidence>
<dbReference type="EMBL" id="CP095071">
    <property type="protein sequence ID" value="UOQ84477.1"/>
    <property type="molecule type" value="Genomic_DNA"/>
</dbReference>
<evidence type="ECO:0000256" key="3">
    <source>
        <dbReference type="SAM" id="Phobius"/>
    </source>
</evidence>